<evidence type="ECO:0000256" key="4">
    <source>
        <dbReference type="ARBA" id="ARBA00022946"/>
    </source>
</evidence>
<keyword evidence="8" id="KW-1185">Reference proteome</keyword>
<protein>
    <submittedName>
        <fullName evidence="7">Uncharacterized protein</fullName>
    </submittedName>
</protein>
<dbReference type="InterPro" id="IPR002885">
    <property type="entry name" value="PPR_rpt"/>
</dbReference>
<dbReference type="Pfam" id="PF13041">
    <property type="entry name" value="PPR_2"/>
    <property type="match status" value="1"/>
</dbReference>
<dbReference type="PANTHER" id="PTHR45717">
    <property type="entry name" value="OS12G0527900 PROTEIN"/>
    <property type="match status" value="1"/>
</dbReference>
<comment type="subcellular location">
    <subcellularLocation>
        <location evidence="1">Mitochondrion</location>
    </subcellularLocation>
</comment>
<keyword evidence="4" id="KW-0809">Transit peptide</keyword>
<keyword evidence="5" id="KW-0496">Mitochondrion</keyword>
<dbReference type="InterPro" id="IPR011990">
    <property type="entry name" value="TPR-like_helical_dom_sf"/>
</dbReference>
<dbReference type="PANTHER" id="PTHR45717:SF8">
    <property type="entry name" value="OS01G0301000 PROTEIN"/>
    <property type="match status" value="1"/>
</dbReference>
<dbReference type="GO" id="GO:0005739">
    <property type="term" value="C:mitochondrion"/>
    <property type="evidence" value="ECO:0007669"/>
    <property type="project" value="UniProtKB-SubCell"/>
</dbReference>
<dbReference type="Gene3D" id="1.25.40.10">
    <property type="entry name" value="Tetratricopeptide repeat domain"/>
    <property type="match status" value="3"/>
</dbReference>
<dbReference type="SUPFAM" id="SSF48452">
    <property type="entry name" value="TPR-like"/>
    <property type="match status" value="1"/>
</dbReference>
<dbReference type="FunFam" id="1.25.40.10:FF:000385">
    <property type="entry name" value="Pentatricopeptide repeat-containing protein mitochondrial"/>
    <property type="match status" value="1"/>
</dbReference>
<dbReference type="NCBIfam" id="TIGR00756">
    <property type="entry name" value="PPR"/>
    <property type="match status" value="3"/>
</dbReference>
<evidence type="ECO:0000256" key="1">
    <source>
        <dbReference type="ARBA" id="ARBA00004173"/>
    </source>
</evidence>
<evidence type="ECO:0000256" key="5">
    <source>
        <dbReference type="ARBA" id="ARBA00023128"/>
    </source>
</evidence>
<dbReference type="AlphaFoldDB" id="A0A7I8KLA0"/>
<feature type="repeat" description="PPR" evidence="6">
    <location>
        <begin position="145"/>
        <end position="179"/>
    </location>
</feature>
<evidence type="ECO:0000313" key="8">
    <source>
        <dbReference type="Proteomes" id="UP000663760"/>
    </source>
</evidence>
<comment type="similarity">
    <text evidence="2">Belongs to the PPR family. P subfamily.</text>
</comment>
<dbReference type="PROSITE" id="PS51375">
    <property type="entry name" value="PPR"/>
    <property type="match status" value="3"/>
</dbReference>
<dbReference type="EMBL" id="LR746269">
    <property type="protein sequence ID" value="CAA7398569.1"/>
    <property type="molecule type" value="Genomic_DNA"/>
</dbReference>
<evidence type="ECO:0000313" key="7">
    <source>
        <dbReference type="EMBL" id="CAA7398569.1"/>
    </source>
</evidence>
<dbReference type="OrthoDB" id="1717827at2759"/>
<keyword evidence="3" id="KW-0677">Repeat</keyword>
<evidence type="ECO:0000256" key="6">
    <source>
        <dbReference type="PROSITE-ProRule" id="PRU00708"/>
    </source>
</evidence>
<proteinExistence type="inferred from homology"/>
<name>A0A7I8KLA0_SPIIN</name>
<sequence>MARDPGGALWWSSALARRLSTAAAEGREGSLSAAWATGRVAAPPKQLYRRLSALGGQPKGAVARAMNKWLREGNTVRAADVMKFVKELRKYRRFGHALELMEWMDTRGMNMSHSNYAVRLDLICRVEGIQSADKYFASFPEPAKNLLTHGSLLNCYCTEKMEEEASAFFDKMKEQKLVSNSLPYNNMMSLYMRVGKPEKVPFLMEEMAERKIPPNDFTYSILMNSYAALNDFEAVERTFKEIERSGGDKAKWSIYSNLASLYISAGLADKAEGALKKVEENMDRGDRQCFHFLITLYAGLGKLEEVNRIWATLKSTFPLTLNMSYLTMLQSLSRLDQLDALERCFHEWESGCVAYDIRLANILFCAYLRRDKVAEAEALRKKVAGRGSEPDFRTFEMFIDYYINKQDMARALEYMQEAMSKAEKTRVWKPSKSKVDAFSKYFEEEDDAAAAEEFQQWLKKLEAE</sequence>
<evidence type="ECO:0000256" key="2">
    <source>
        <dbReference type="ARBA" id="ARBA00007626"/>
    </source>
</evidence>
<reference evidence="7" key="1">
    <citation type="submission" date="2020-02" db="EMBL/GenBank/DDBJ databases">
        <authorList>
            <person name="Scholz U."/>
            <person name="Mascher M."/>
            <person name="Fiebig A."/>
        </authorList>
    </citation>
    <scope>NUCLEOTIDE SEQUENCE</scope>
</reference>
<feature type="repeat" description="PPR" evidence="6">
    <location>
        <begin position="180"/>
        <end position="214"/>
    </location>
</feature>
<gene>
    <name evidence="7" type="ORF">SI8410_06009234</name>
</gene>
<dbReference type="GO" id="GO:0003729">
    <property type="term" value="F:mRNA binding"/>
    <property type="evidence" value="ECO:0007669"/>
    <property type="project" value="UniProtKB-ARBA"/>
</dbReference>
<dbReference type="Proteomes" id="UP000663760">
    <property type="component" value="Chromosome 6"/>
</dbReference>
<evidence type="ECO:0000256" key="3">
    <source>
        <dbReference type="ARBA" id="ARBA00022737"/>
    </source>
</evidence>
<accession>A0A7I8KLA0</accession>
<organism evidence="7 8">
    <name type="scientific">Spirodela intermedia</name>
    <name type="common">Intermediate duckweed</name>
    <dbReference type="NCBI Taxonomy" id="51605"/>
    <lineage>
        <taxon>Eukaryota</taxon>
        <taxon>Viridiplantae</taxon>
        <taxon>Streptophyta</taxon>
        <taxon>Embryophyta</taxon>
        <taxon>Tracheophyta</taxon>
        <taxon>Spermatophyta</taxon>
        <taxon>Magnoliopsida</taxon>
        <taxon>Liliopsida</taxon>
        <taxon>Araceae</taxon>
        <taxon>Lemnoideae</taxon>
        <taxon>Spirodela</taxon>
    </lineage>
</organism>
<feature type="repeat" description="PPR" evidence="6">
    <location>
        <begin position="215"/>
        <end position="249"/>
    </location>
</feature>
<dbReference type="Pfam" id="PF01535">
    <property type="entry name" value="PPR"/>
    <property type="match status" value="1"/>
</dbReference>